<name>A0A9W9C8I0_9PLEO</name>
<protein>
    <recommendedName>
        <fullName evidence="1">F-box domain-containing protein</fullName>
    </recommendedName>
</protein>
<dbReference type="RefSeq" id="XP_056068378.1">
    <property type="nucleotide sequence ID" value="XM_056216822.1"/>
</dbReference>
<dbReference type="OrthoDB" id="2522477at2759"/>
<keyword evidence="3" id="KW-1185">Reference proteome</keyword>
<evidence type="ECO:0000259" key="1">
    <source>
        <dbReference type="PROSITE" id="PS50181"/>
    </source>
</evidence>
<dbReference type="Proteomes" id="UP001140513">
    <property type="component" value="Unassembled WGS sequence"/>
</dbReference>
<reference evidence="2" key="1">
    <citation type="submission" date="2022-10" db="EMBL/GenBank/DDBJ databases">
        <title>Tapping the CABI collections for fungal endophytes: first genome assemblies for Collariella, Neodidymelliopsis, Ascochyta clinopodiicola, Didymella pomorum, Didymosphaeria variabile, Neocosmospora piperis and Neocucurbitaria cava.</title>
        <authorList>
            <person name="Hill R."/>
        </authorList>
    </citation>
    <scope>NUCLEOTIDE SEQUENCE</scope>
    <source>
        <strain evidence="2">IMI 356815</strain>
    </source>
</reference>
<organism evidence="2 3">
    <name type="scientific">Didymosphaeria variabile</name>
    <dbReference type="NCBI Taxonomy" id="1932322"/>
    <lineage>
        <taxon>Eukaryota</taxon>
        <taxon>Fungi</taxon>
        <taxon>Dikarya</taxon>
        <taxon>Ascomycota</taxon>
        <taxon>Pezizomycotina</taxon>
        <taxon>Dothideomycetes</taxon>
        <taxon>Pleosporomycetidae</taxon>
        <taxon>Pleosporales</taxon>
        <taxon>Massarineae</taxon>
        <taxon>Didymosphaeriaceae</taxon>
        <taxon>Didymosphaeria</taxon>
    </lineage>
</organism>
<dbReference type="Pfam" id="PF12937">
    <property type="entry name" value="F-box-like"/>
    <property type="match status" value="1"/>
</dbReference>
<dbReference type="EMBL" id="JAPEUX010000006">
    <property type="protein sequence ID" value="KAJ4349448.1"/>
    <property type="molecule type" value="Genomic_DNA"/>
</dbReference>
<dbReference type="SUPFAM" id="SSF81383">
    <property type="entry name" value="F-box domain"/>
    <property type="match status" value="1"/>
</dbReference>
<dbReference type="AlphaFoldDB" id="A0A9W9C8I0"/>
<proteinExistence type="predicted"/>
<dbReference type="InterPro" id="IPR001810">
    <property type="entry name" value="F-box_dom"/>
</dbReference>
<dbReference type="PROSITE" id="PS50181">
    <property type="entry name" value="FBOX"/>
    <property type="match status" value="1"/>
</dbReference>
<gene>
    <name evidence="2" type="ORF">N0V89_008063</name>
</gene>
<feature type="domain" description="F-box" evidence="1">
    <location>
        <begin position="35"/>
        <end position="81"/>
    </location>
</feature>
<evidence type="ECO:0000313" key="3">
    <source>
        <dbReference type="Proteomes" id="UP001140513"/>
    </source>
</evidence>
<comment type="caution">
    <text evidence="2">The sequence shown here is derived from an EMBL/GenBank/DDBJ whole genome shotgun (WGS) entry which is preliminary data.</text>
</comment>
<sequence length="482" mass="54876">MPEDHPHQAKKRRIRHFRPIFGQSRLPAMAADVPQTGLLALVDELLLSIIDQIDSRDTLCRLAASCRRFQGLTEPYIWRTLLVTNGDRARSIAAALDIREARSSYIQDLSIRYPDHSKDGIQELNHFIVLMDKLRHLTIESPCPNNSEWKDDVEFDGWTKIDYTTLLEALPKALKELDIGERLHAFPGCMPSNDSTTRTSQPAFLKALIRQADSLERLSHIGGATQHLPRKYSTFDDDSARLRHLSNLRSLSLGIETMLLTHLQRDDYPASLCELKVNDVSWANNLRGGPEDTLRHPGRVLRHCTEVVKGMSRPVDLSILFSNPNTEQILSTIPTANIALVLQSIIDGPLRTPMYTLSSLLRSSNRHLALLTSKFSSKHSYIPPYMYGEEVPFEERFYDANHFWRVCGVNFRVMDDEMFVEEVKKGPKMVCTPCRERLGRWECFNAGDGSSCIHCERDSRIDGRDVECVYDVDTVAWGNEVD</sequence>
<evidence type="ECO:0000313" key="2">
    <source>
        <dbReference type="EMBL" id="KAJ4349448.1"/>
    </source>
</evidence>
<dbReference type="InterPro" id="IPR036047">
    <property type="entry name" value="F-box-like_dom_sf"/>
</dbReference>
<dbReference type="GeneID" id="80911593"/>
<accession>A0A9W9C8I0</accession>